<dbReference type="InterPro" id="IPR011993">
    <property type="entry name" value="PH-like_dom_sf"/>
</dbReference>
<dbReference type="PANTHER" id="PTHR23319:SF4">
    <property type="entry name" value="GRAM DOMAIN CONTAINING 1B, ISOFORM E"/>
    <property type="match status" value="1"/>
</dbReference>
<feature type="non-terminal residue" evidence="3">
    <location>
        <position position="389"/>
    </location>
</feature>
<dbReference type="GO" id="GO:0140268">
    <property type="term" value="C:endoplasmic reticulum-plasma membrane contact site"/>
    <property type="evidence" value="ECO:0007669"/>
    <property type="project" value="TreeGrafter"/>
</dbReference>
<dbReference type="PANTHER" id="PTHR23319">
    <property type="entry name" value="GRAM DOMAIN CONTAINING 1B, ISOFORM E"/>
    <property type="match status" value="1"/>
</dbReference>
<accession>A0A0N1I2L6</accession>
<feature type="domain" description="GRAM" evidence="2">
    <location>
        <begin position="22"/>
        <end position="88"/>
    </location>
</feature>
<dbReference type="VEuPathDB" id="TriTrypDB:Lsey_0305_0010"/>
<dbReference type="GO" id="GO:0032366">
    <property type="term" value="P:intracellular sterol transport"/>
    <property type="evidence" value="ECO:0007669"/>
    <property type="project" value="TreeGrafter"/>
</dbReference>
<dbReference type="AlphaFoldDB" id="A0A0N1I2L6"/>
<feature type="compositionally biased region" description="Polar residues" evidence="1">
    <location>
        <begin position="174"/>
        <end position="187"/>
    </location>
</feature>
<dbReference type="Pfam" id="PF02893">
    <property type="entry name" value="GRAM"/>
    <property type="match status" value="2"/>
</dbReference>
<proteinExistence type="predicted"/>
<evidence type="ECO:0000313" key="4">
    <source>
        <dbReference type="Proteomes" id="UP000038009"/>
    </source>
</evidence>
<sequence length="389" mass="43084">MSTVAALDVKAQMITASNPEESAFHQLFPQIPSKEKLVQSCNCGLIRKKIVRMGRMYVTPLRFCFTSSFMDEPLIMQLEDIFSFEKKSSFLCDTIVVITKERTEYDFTAFLSIGATQMFNLLKTLWSVRGKYAADRANSISADDESDSASSVSSRSNSIENSVSCSRERDVCDTESQPDVQSRSTNAGAKANSRKECELSVGSQSSAARPTAPGPKEKPNRPEFTLEKVAIPEKRKPITGEGSDDGRLKAVPEFRRFFASMPSTESVIDSFTCCYQFGASRLGKMWITQNYILFVSPMMESKLAINFEDVTTIEKEQTLVLLDGFCVRLKSGDSKSFSNFPSRDAALKVVESTFQNFQSTKSSQKYDDAGGASAGLLVFKTTTCENNES</sequence>
<name>A0A0N1I2L6_LEPSE</name>
<gene>
    <name evidence="3" type="ORF">ABL78_6989</name>
</gene>
<dbReference type="InterPro" id="IPR004182">
    <property type="entry name" value="GRAM"/>
</dbReference>
<evidence type="ECO:0000259" key="2">
    <source>
        <dbReference type="SMART" id="SM00568"/>
    </source>
</evidence>
<dbReference type="GO" id="GO:0005789">
    <property type="term" value="C:endoplasmic reticulum membrane"/>
    <property type="evidence" value="ECO:0007669"/>
    <property type="project" value="TreeGrafter"/>
</dbReference>
<dbReference type="Gene3D" id="2.30.29.30">
    <property type="entry name" value="Pleckstrin-homology domain (PH domain)/Phosphotyrosine-binding domain (PTB)"/>
    <property type="match status" value="2"/>
</dbReference>
<feature type="compositionally biased region" description="Low complexity" evidence="1">
    <location>
        <begin position="148"/>
        <end position="165"/>
    </location>
</feature>
<evidence type="ECO:0000313" key="3">
    <source>
        <dbReference type="EMBL" id="KPI83958.1"/>
    </source>
</evidence>
<dbReference type="Proteomes" id="UP000038009">
    <property type="component" value="Unassembled WGS sequence"/>
</dbReference>
<reference evidence="3 4" key="1">
    <citation type="journal article" date="2015" name="PLoS Pathog.">
        <title>Leptomonas seymouri: Adaptations to the Dixenous Life Cycle Analyzed by Genome Sequencing, Transcriptome Profiling and Co-infection with Leishmania donovani.</title>
        <authorList>
            <person name="Kraeva N."/>
            <person name="Butenko A."/>
            <person name="Hlavacova J."/>
            <person name="Kostygov A."/>
            <person name="Myskova J."/>
            <person name="Grybchuk D."/>
            <person name="Lestinova T."/>
            <person name="Votypka J."/>
            <person name="Volf P."/>
            <person name="Opperdoes F."/>
            <person name="Flegontov P."/>
            <person name="Lukes J."/>
            <person name="Yurchenko V."/>
        </authorList>
    </citation>
    <scope>NUCLEOTIDE SEQUENCE [LARGE SCALE GENOMIC DNA]</scope>
    <source>
        <strain evidence="3 4">ATCC 30220</strain>
    </source>
</reference>
<dbReference type="OMA" id="EESAFHQ"/>
<dbReference type="GO" id="GO:0120015">
    <property type="term" value="F:sterol transfer activity"/>
    <property type="evidence" value="ECO:0007669"/>
    <property type="project" value="TreeGrafter"/>
</dbReference>
<evidence type="ECO:0000256" key="1">
    <source>
        <dbReference type="SAM" id="MobiDB-lite"/>
    </source>
</evidence>
<protein>
    <recommendedName>
        <fullName evidence="2">GRAM domain-containing protein</fullName>
    </recommendedName>
</protein>
<dbReference type="InterPro" id="IPR051482">
    <property type="entry name" value="Cholesterol_transport"/>
</dbReference>
<dbReference type="GO" id="GO:0005886">
    <property type="term" value="C:plasma membrane"/>
    <property type="evidence" value="ECO:0007669"/>
    <property type="project" value="TreeGrafter"/>
</dbReference>
<dbReference type="GO" id="GO:0032934">
    <property type="term" value="F:sterol binding"/>
    <property type="evidence" value="ECO:0007669"/>
    <property type="project" value="TreeGrafter"/>
</dbReference>
<dbReference type="SMART" id="SM00568">
    <property type="entry name" value="GRAM"/>
    <property type="match status" value="2"/>
</dbReference>
<feature type="region of interest" description="Disordered" evidence="1">
    <location>
        <begin position="139"/>
        <end position="226"/>
    </location>
</feature>
<dbReference type="EMBL" id="LJSK01000305">
    <property type="protein sequence ID" value="KPI83958.1"/>
    <property type="molecule type" value="Genomic_DNA"/>
</dbReference>
<keyword evidence="4" id="KW-1185">Reference proteome</keyword>
<feature type="compositionally biased region" description="Basic and acidic residues" evidence="1">
    <location>
        <begin position="215"/>
        <end position="226"/>
    </location>
</feature>
<organism evidence="3 4">
    <name type="scientific">Leptomonas seymouri</name>
    <dbReference type="NCBI Taxonomy" id="5684"/>
    <lineage>
        <taxon>Eukaryota</taxon>
        <taxon>Discoba</taxon>
        <taxon>Euglenozoa</taxon>
        <taxon>Kinetoplastea</taxon>
        <taxon>Metakinetoplastina</taxon>
        <taxon>Trypanosomatida</taxon>
        <taxon>Trypanosomatidae</taxon>
        <taxon>Leishmaniinae</taxon>
        <taxon>Leptomonas</taxon>
    </lineage>
</organism>
<feature type="domain" description="GRAM" evidence="2">
    <location>
        <begin position="252"/>
        <end position="317"/>
    </location>
</feature>
<comment type="caution">
    <text evidence="3">The sequence shown here is derived from an EMBL/GenBank/DDBJ whole genome shotgun (WGS) entry which is preliminary data.</text>
</comment>
<dbReference type="OrthoDB" id="74360at2759"/>